<organism evidence="2 3">
    <name type="scientific">Candidatus Doudnabacteria bacterium CG10_big_fil_rev_8_21_14_0_10_42_18</name>
    <dbReference type="NCBI Taxonomy" id="1974552"/>
    <lineage>
        <taxon>Bacteria</taxon>
        <taxon>Candidatus Doudnaibacteriota</taxon>
    </lineage>
</organism>
<dbReference type="SUPFAM" id="SSF53098">
    <property type="entry name" value="Ribonuclease H-like"/>
    <property type="match status" value="1"/>
</dbReference>
<dbReference type="GO" id="GO:0003676">
    <property type="term" value="F:nucleic acid binding"/>
    <property type="evidence" value="ECO:0007669"/>
    <property type="project" value="InterPro"/>
</dbReference>
<dbReference type="GO" id="GO:0004523">
    <property type="term" value="F:RNA-DNA hybrid ribonuclease activity"/>
    <property type="evidence" value="ECO:0007669"/>
    <property type="project" value="InterPro"/>
</dbReference>
<dbReference type="Gene3D" id="3.30.420.10">
    <property type="entry name" value="Ribonuclease H-like superfamily/Ribonuclease H"/>
    <property type="match status" value="1"/>
</dbReference>
<dbReference type="Proteomes" id="UP000230922">
    <property type="component" value="Unassembled WGS sequence"/>
</dbReference>
<dbReference type="PANTHER" id="PTHR46387">
    <property type="entry name" value="POLYNUCLEOTIDYL TRANSFERASE, RIBONUCLEASE H-LIKE SUPERFAMILY PROTEIN"/>
    <property type="match status" value="1"/>
</dbReference>
<comment type="caution">
    <text evidence="2">The sequence shown here is derived from an EMBL/GenBank/DDBJ whole genome shotgun (WGS) entry which is preliminary data.</text>
</comment>
<evidence type="ECO:0000259" key="1">
    <source>
        <dbReference type="PROSITE" id="PS50879"/>
    </source>
</evidence>
<dbReference type="PROSITE" id="PS50879">
    <property type="entry name" value="RNASE_H_1"/>
    <property type="match status" value="1"/>
</dbReference>
<evidence type="ECO:0000313" key="3">
    <source>
        <dbReference type="Proteomes" id="UP000230922"/>
    </source>
</evidence>
<gene>
    <name evidence="2" type="ORF">COT92_01575</name>
</gene>
<name>A0A2H0VB84_9BACT</name>
<accession>A0A2H0VB84</accession>
<evidence type="ECO:0000313" key="2">
    <source>
        <dbReference type="EMBL" id="PIR96353.1"/>
    </source>
</evidence>
<dbReference type="AlphaFoldDB" id="A0A2H0VB84"/>
<dbReference type="CDD" id="cd09279">
    <property type="entry name" value="RNase_HI_like"/>
    <property type="match status" value="1"/>
</dbReference>
<dbReference type="InterPro" id="IPR012337">
    <property type="entry name" value="RNaseH-like_sf"/>
</dbReference>
<protein>
    <submittedName>
        <fullName evidence="2">Ribonuclease H</fullName>
    </submittedName>
</protein>
<proteinExistence type="predicted"/>
<sequence>MNYTIFTDGGSRGNPGPAGVGVVVYDSENKIVGKYNGYIGRATNNVAEYKALVLALEKAALLPTPEKLTVNMDSELIVRQMNGQYKIKEPALKDLALKVFSLTKKFQSVIFNHVPREKNKLADKLVNIAIDEAI</sequence>
<dbReference type="Pfam" id="PF13456">
    <property type="entry name" value="RVT_3"/>
    <property type="match status" value="1"/>
</dbReference>
<reference evidence="3" key="1">
    <citation type="submission" date="2017-09" db="EMBL/GenBank/DDBJ databases">
        <title>Depth-based differentiation of microbial function through sediment-hosted aquifers and enrichment of novel symbionts in the deep terrestrial subsurface.</title>
        <authorList>
            <person name="Probst A.J."/>
            <person name="Ladd B."/>
            <person name="Jarett J.K."/>
            <person name="Geller-Mcgrath D.E."/>
            <person name="Sieber C.M.K."/>
            <person name="Emerson J.B."/>
            <person name="Anantharaman K."/>
            <person name="Thomas B.C."/>
            <person name="Malmstrom R."/>
            <person name="Stieglmeier M."/>
            <person name="Klingl A."/>
            <person name="Woyke T."/>
            <person name="Ryan C.M."/>
            <person name="Banfield J.F."/>
        </authorList>
    </citation>
    <scope>NUCLEOTIDE SEQUENCE [LARGE SCALE GENOMIC DNA]</scope>
</reference>
<feature type="domain" description="RNase H type-1" evidence="1">
    <location>
        <begin position="1"/>
        <end position="131"/>
    </location>
</feature>
<dbReference type="InterPro" id="IPR002156">
    <property type="entry name" value="RNaseH_domain"/>
</dbReference>
<dbReference type="EMBL" id="PFAK01000025">
    <property type="protein sequence ID" value="PIR96353.1"/>
    <property type="molecule type" value="Genomic_DNA"/>
</dbReference>
<dbReference type="InterPro" id="IPR036397">
    <property type="entry name" value="RNaseH_sf"/>
</dbReference>
<dbReference type="PANTHER" id="PTHR46387:SF2">
    <property type="entry name" value="RIBONUCLEASE HI"/>
    <property type="match status" value="1"/>
</dbReference>